<feature type="domain" description="CS" evidence="4">
    <location>
        <begin position="1"/>
        <end position="89"/>
    </location>
</feature>
<feature type="compositionally biased region" description="Low complexity" evidence="3">
    <location>
        <begin position="460"/>
        <end position="469"/>
    </location>
</feature>
<gene>
    <name evidence="5" type="ORF">CLODIP_2_CD00681</name>
</gene>
<reference evidence="5 6" key="1">
    <citation type="submission" date="2020-04" db="EMBL/GenBank/DDBJ databases">
        <authorList>
            <person name="Alioto T."/>
            <person name="Alioto T."/>
            <person name="Gomez Garrido J."/>
        </authorList>
    </citation>
    <scope>NUCLEOTIDE SEQUENCE [LARGE SCALE GENOMIC DNA]</scope>
</reference>
<dbReference type="Proteomes" id="UP000494165">
    <property type="component" value="Unassembled WGS sequence"/>
</dbReference>
<dbReference type="EMBL" id="CADEPI010000619">
    <property type="protein sequence ID" value="CAB3387749.1"/>
    <property type="molecule type" value="Genomic_DNA"/>
</dbReference>
<dbReference type="Pfam" id="PF04925">
    <property type="entry name" value="SHQ1"/>
    <property type="match status" value="1"/>
</dbReference>
<dbReference type="InterPro" id="IPR039742">
    <property type="entry name" value="Shq1"/>
</dbReference>
<evidence type="ECO:0000313" key="6">
    <source>
        <dbReference type="Proteomes" id="UP000494165"/>
    </source>
</evidence>
<evidence type="ECO:0000256" key="2">
    <source>
        <dbReference type="ARBA" id="ARBA00013750"/>
    </source>
</evidence>
<comment type="similarity">
    <text evidence="1">Belongs to the SHQ1 family.</text>
</comment>
<dbReference type="InterPro" id="IPR007009">
    <property type="entry name" value="Shq1_C"/>
</dbReference>
<dbReference type="PANTHER" id="PTHR12967:SF0">
    <property type="entry name" value="PROTEIN SHQ1 HOMOLOG"/>
    <property type="match status" value="1"/>
</dbReference>
<dbReference type="GO" id="GO:0005737">
    <property type="term" value="C:cytoplasm"/>
    <property type="evidence" value="ECO:0007669"/>
    <property type="project" value="TreeGrafter"/>
</dbReference>
<dbReference type="AlphaFoldDB" id="A0A8S1E5A9"/>
<dbReference type="PROSITE" id="PS51203">
    <property type="entry name" value="CS"/>
    <property type="match status" value="1"/>
</dbReference>
<protein>
    <recommendedName>
        <fullName evidence="2">Protein SHQ1 homolog</fullName>
    </recommendedName>
</protein>
<organism evidence="5 6">
    <name type="scientific">Cloeon dipterum</name>
    <dbReference type="NCBI Taxonomy" id="197152"/>
    <lineage>
        <taxon>Eukaryota</taxon>
        <taxon>Metazoa</taxon>
        <taxon>Ecdysozoa</taxon>
        <taxon>Arthropoda</taxon>
        <taxon>Hexapoda</taxon>
        <taxon>Insecta</taxon>
        <taxon>Pterygota</taxon>
        <taxon>Palaeoptera</taxon>
        <taxon>Ephemeroptera</taxon>
        <taxon>Pisciforma</taxon>
        <taxon>Baetidae</taxon>
        <taxon>Cloeon</taxon>
    </lineage>
</organism>
<dbReference type="InterPro" id="IPR048696">
    <property type="entry name" value="SHQ1-like_CS"/>
</dbReference>
<evidence type="ECO:0000256" key="3">
    <source>
        <dbReference type="SAM" id="MobiDB-lite"/>
    </source>
</evidence>
<dbReference type="OrthoDB" id="73639at2759"/>
<dbReference type="Pfam" id="PF21413">
    <property type="entry name" value="SHQ1-like_CS"/>
    <property type="match status" value="1"/>
</dbReference>
<dbReference type="PANTHER" id="PTHR12967">
    <property type="entry name" value="PROTEIN SHQ1 HOMOLOG"/>
    <property type="match status" value="1"/>
</dbReference>
<name>A0A8S1E5A9_9INSE</name>
<comment type="caution">
    <text evidence="5">The sequence shown here is derived from an EMBL/GenBank/DDBJ whole genome shotgun (WGS) entry which is preliminary data.</text>
</comment>
<sequence>MITPRYQVEQTEESLVFRIHAPYTDVNESDIHVDGNSVCFTASPFYLRLHLSGPVIEDDKSEAHFDVDSGDYVVTLSKCNKGQHFENLKMTNILLQPPSGKAIPKIEVLGETNVSQDLKDFDWYIDQDIEEESLDDSLLLPHYGFAHQKCGVLRHMEADLPELMDLQSPDDTPSSEREKLQETWENKHFCPEHYLADWAEEEELILPLLEDTKSLVPKSDEFIASEQEQLLRLPKLEILQLTQDEQKSALLGLAEIVFCWAHEQITTQGDLSFESARSIRRLSATFSWLRKFTSVQKFALSCMRRALCIPLYRNWKLANAAMELTITVLKNGRIAVIKCLLELMKNFANCEGYHIHRQLYLEPYSLWTQTLSDEVLSKLADSLARHNPKKGDIGWDLEELETAGRITLEEENALDNLTKQLKTSLNVRCVEEDSDDTDDDSEWETDSEDSSESSEEEPTESSMSETKVL</sequence>
<dbReference type="GO" id="GO:0051082">
    <property type="term" value="F:unfolded protein binding"/>
    <property type="evidence" value="ECO:0007669"/>
    <property type="project" value="TreeGrafter"/>
</dbReference>
<evidence type="ECO:0000259" key="4">
    <source>
        <dbReference type="PROSITE" id="PS51203"/>
    </source>
</evidence>
<dbReference type="InterPro" id="IPR007052">
    <property type="entry name" value="CS_dom"/>
</dbReference>
<dbReference type="InterPro" id="IPR008978">
    <property type="entry name" value="HSP20-like_chaperone"/>
</dbReference>
<dbReference type="Gene3D" id="2.60.40.790">
    <property type="match status" value="1"/>
</dbReference>
<keyword evidence="6" id="KW-1185">Reference proteome</keyword>
<feature type="region of interest" description="Disordered" evidence="3">
    <location>
        <begin position="428"/>
        <end position="469"/>
    </location>
</feature>
<feature type="compositionally biased region" description="Acidic residues" evidence="3">
    <location>
        <begin position="432"/>
        <end position="459"/>
    </location>
</feature>
<proteinExistence type="inferred from homology"/>
<dbReference type="GO" id="GO:0000493">
    <property type="term" value="P:box H/ACA snoRNP assembly"/>
    <property type="evidence" value="ECO:0007669"/>
    <property type="project" value="InterPro"/>
</dbReference>
<dbReference type="SUPFAM" id="SSF49764">
    <property type="entry name" value="HSP20-like chaperones"/>
    <property type="match status" value="1"/>
</dbReference>
<accession>A0A8S1E5A9</accession>
<dbReference type="GO" id="GO:0005654">
    <property type="term" value="C:nucleoplasm"/>
    <property type="evidence" value="ECO:0007669"/>
    <property type="project" value="TreeGrafter"/>
</dbReference>
<evidence type="ECO:0000256" key="1">
    <source>
        <dbReference type="ARBA" id="ARBA00005607"/>
    </source>
</evidence>
<evidence type="ECO:0000313" key="5">
    <source>
        <dbReference type="EMBL" id="CAB3387749.1"/>
    </source>
</evidence>